<comment type="similarity">
    <text evidence="2 6">Belongs to the XK family.</text>
</comment>
<dbReference type="InterPro" id="IPR018629">
    <property type="entry name" value="XK-rel"/>
</dbReference>
<reference evidence="7" key="1">
    <citation type="submission" date="2021-02" db="EMBL/GenBank/DDBJ databases">
        <authorList>
            <person name="Nowell W R."/>
        </authorList>
    </citation>
    <scope>NUCLEOTIDE SEQUENCE</scope>
    <source>
        <strain evidence="7">Ploen Becks lab</strain>
    </source>
</reference>
<keyword evidence="3 6" id="KW-0812">Transmembrane</keyword>
<evidence type="ECO:0000256" key="1">
    <source>
        <dbReference type="ARBA" id="ARBA00004141"/>
    </source>
</evidence>
<dbReference type="Pfam" id="PF09815">
    <property type="entry name" value="XK-related"/>
    <property type="match status" value="1"/>
</dbReference>
<dbReference type="Proteomes" id="UP000663879">
    <property type="component" value="Unassembled WGS sequence"/>
</dbReference>
<keyword evidence="4 6" id="KW-1133">Transmembrane helix</keyword>
<comment type="caution">
    <text evidence="7">The sequence shown here is derived from an EMBL/GenBank/DDBJ whole genome shotgun (WGS) entry which is preliminary data.</text>
</comment>
<evidence type="ECO:0000256" key="6">
    <source>
        <dbReference type="RuleBase" id="RU910716"/>
    </source>
</evidence>
<feature type="transmembrane region" description="Helical" evidence="6">
    <location>
        <begin position="50"/>
        <end position="69"/>
    </location>
</feature>
<proteinExistence type="inferred from homology"/>
<keyword evidence="5 6" id="KW-0472">Membrane</keyword>
<dbReference type="OrthoDB" id="10496998at2759"/>
<feature type="transmembrane region" description="Helical" evidence="6">
    <location>
        <begin position="7"/>
        <end position="30"/>
    </location>
</feature>
<comment type="subcellular location">
    <subcellularLocation>
        <location evidence="1 6">Membrane</location>
        <topology evidence="1 6">Multi-pass membrane protein</topology>
    </subcellularLocation>
</comment>
<evidence type="ECO:0000256" key="5">
    <source>
        <dbReference type="ARBA" id="ARBA00023136"/>
    </source>
</evidence>
<evidence type="ECO:0000256" key="3">
    <source>
        <dbReference type="ARBA" id="ARBA00022692"/>
    </source>
</evidence>
<protein>
    <recommendedName>
        <fullName evidence="6">XK-related protein</fullName>
    </recommendedName>
</protein>
<feature type="transmembrane region" description="Helical" evidence="6">
    <location>
        <begin position="113"/>
        <end position="136"/>
    </location>
</feature>
<dbReference type="AlphaFoldDB" id="A0A813V120"/>
<name>A0A813V120_9BILA</name>
<feature type="transmembrane region" description="Helical" evidence="6">
    <location>
        <begin position="81"/>
        <end position="101"/>
    </location>
</feature>
<evidence type="ECO:0000313" key="8">
    <source>
        <dbReference type="Proteomes" id="UP000663879"/>
    </source>
</evidence>
<evidence type="ECO:0000256" key="2">
    <source>
        <dbReference type="ARBA" id="ARBA00008789"/>
    </source>
</evidence>
<gene>
    <name evidence="7" type="ORF">OXX778_LOCUS8132</name>
</gene>
<organism evidence="7 8">
    <name type="scientific">Brachionus calyciflorus</name>
    <dbReference type="NCBI Taxonomy" id="104777"/>
    <lineage>
        <taxon>Eukaryota</taxon>
        <taxon>Metazoa</taxon>
        <taxon>Spiralia</taxon>
        <taxon>Gnathifera</taxon>
        <taxon>Rotifera</taxon>
        <taxon>Eurotatoria</taxon>
        <taxon>Monogononta</taxon>
        <taxon>Pseudotrocha</taxon>
        <taxon>Ploima</taxon>
        <taxon>Brachionidae</taxon>
        <taxon>Brachionus</taxon>
    </lineage>
</organism>
<dbReference type="EMBL" id="CAJNOC010001094">
    <property type="protein sequence ID" value="CAF0834473.1"/>
    <property type="molecule type" value="Genomic_DNA"/>
</dbReference>
<sequence>ITSRLSILALFWYLFNEWIILFITAHIFLLFTSTLTCVFGNNENEKRSKLNDLVTLKIICLLGIVDLFMNQTSELKNINRVLGYYLLNFMENSVILTYWLIKILWNEQAQQKICYTTLVYLSVLLFNVFGLILKYLHVHIMKKRYRKLFDFKSNQIVVRS</sequence>
<accession>A0A813V120</accession>
<evidence type="ECO:0000313" key="7">
    <source>
        <dbReference type="EMBL" id="CAF0834473.1"/>
    </source>
</evidence>
<keyword evidence="8" id="KW-1185">Reference proteome</keyword>
<dbReference type="GO" id="GO:0005886">
    <property type="term" value="C:plasma membrane"/>
    <property type="evidence" value="ECO:0007669"/>
    <property type="project" value="UniProtKB-ARBA"/>
</dbReference>
<evidence type="ECO:0000256" key="4">
    <source>
        <dbReference type="ARBA" id="ARBA00022989"/>
    </source>
</evidence>
<feature type="non-terminal residue" evidence="7">
    <location>
        <position position="1"/>
    </location>
</feature>